<dbReference type="GO" id="GO:0032259">
    <property type="term" value="P:methylation"/>
    <property type="evidence" value="ECO:0007669"/>
    <property type="project" value="UniProtKB-KW"/>
</dbReference>
<reference evidence="3" key="1">
    <citation type="submission" date="2018-03" db="EMBL/GenBank/DDBJ databases">
        <title>Gramella fulva sp. nov., isolated from a dry surface of tidal flat.</title>
        <authorList>
            <person name="Hwang S.H."/>
            <person name="Hwang W.M."/>
            <person name="Kang K."/>
            <person name="Ahn T.-Y."/>
        </authorList>
    </citation>
    <scope>NUCLEOTIDE SEQUENCE [LARGE SCALE GENOMIC DNA]</scope>
    <source>
        <strain evidence="3">SH35</strain>
    </source>
</reference>
<keyword evidence="1" id="KW-0472">Membrane</keyword>
<proteinExistence type="predicted"/>
<dbReference type="AlphaFoldDB" id="A0A2R3Z1Y2"/>
<keyword evidence="1" id="KW-0812">Transmembrane</keyword>
<gene>
    <name evidence="2" type="ORF">C7S20_02675</name>
</gene>
<evidence type="ECO:0000313" key="3">
    <source>
        <dbReference type="Proteomes" id="UP000241507"/>
    </source>
</evidence>
<dbReference type="EMBL" id="CP028136">
    <property type="protein sequence ID" value="AVR44252.1"/>
    <property type="molecule type" value="Genomic_DNA"/>
</dbReference>
<protein>
    <submittedName>
        <fullName evidence="2">tRNA (5-methylaminomethyl-2-thiouridylate)-methyltransferase</fullName>
    </submittedName>
</protein>
<evidence type="ECO:0000313" key="2">
    <source>
        <dbReference type="EMBL" id="AVR44252.1"/>
    </source>
</evidence>
<evidence type="ECO:0000256" key="1">
    <source>
        <dbReference type="SAM" id="Phobius"/>
    </source>
</evidence>
<accession>A0A2R3Z1Y2</accession>
<feature type="transmembrane region" description="Helical" evidence="1">
    <location>
        <begin position="56"/>
        <end position="73"/>
    </location>
</feature>
<keyword evidence="1" id="KW-1133">Transmembrane helix</keyword>
<dbReference type="RefSeq" id="WP_107011030.1">
    <property type="nucleotide sequence ID" value="NZ_CP028136.1"/>
</dbReference>
<keyword evidence="3" id="KW-1185">Reference proteome</keyword>
<name>A0A2R3Z1Y2_9FLAO</name>
<feature type="transmembrane region" description="Helical" evidence="1">
    <location>
        <begin position="80"/>
        <end position="96"/>
    </location>
</feature>
<organism evidence="2 3">
    <name type="scientific">Christiangramia fulva</name>
    <dbReference type="NCBI Taxonomy" id="2126553"/>
    <lineage>
        <taxon>Bacteria</taxon>
        <taxon>Pseudomonadati</taxon>
        <taxon>Bacteroidota</taxon>
        <taxon>Flavobacteriia</taxon>
        <taxon>Flavobacteriales</taxon>
        <taxon>Flavobacteriaceae</taxon>
        <taxon>Christiangramia</taxon>
    </lineage>
</organism>
<keyword evidence="2" id="KW-0808">Transferase</keyword>
<dbReference type="KEGG" id="grs:C7S20_02675"/>
<dbReference type="GO" id="GO:0008168">
    <property type="term" value="F:methyltransferase activity"/>
    <property type="evidence" value="ECO:0007669"/>
    <property type="project" value="UniProtKB-KW"/>
</dbReference>
<sequence>MELNNKVNHVVTLLKWTYGLVPIIAGLDKFANLLTEWHKYLAPAIKQILPFSEYSFMYGVGIIEIIAGILVLLKPKIGSLVVSLWLLGIILNLLISGEYFDIAVRDLVMSIGAFSLFLLLKGGNETDA</sequence>
<feature type="transmembrane region" description="Helical" evidence="1">
    <location>
        <begin position="102"/>
        <end position="120"/>
    </location>
</feature>
<dbReference type="Proteomes" id="UP000241507">
    <property type="component" value="Chromosome"/>
</dbReference>
<keyword evidence="2" id="KW-0489">Methyltransferase</keyword>
<dbReference type="OrthoDB" id="119681at2"/>